<dbReference type="GO" id="GO:0016094">
    <property type="term" value="P:polyprenol biosynthetic process"/>
    <property type="evidence" value="ECO:0007669"/>
    <property type="project" value="TreeGrafter"/>
</dbReference>
<evidence type="ECO:0008006" key="9">
    <source>
        <dbReference type="Google" id="ProtNLM"/>
    </source>
</evidence>
<keyword evidence="8" id="KW-1185">Reference proteome</keyword>
<comment type="function">
    <text evidence="2">Catalyzes cis-prenyl chain elongation to produce the polyprenyl backbone of dolichol, a glycosyl carrier-lipid required for the biosynthesis of several classes of glycoprotein.</text>
</comment>
<dbReference type="EMBL" id="RDQH01000329">
    <property type="protein sequence ID" value="RXI04227.1"/>
    <property type="molecule type" value="Genomic_DNA"/>
</dbReference>
<dbReference type="CDD" id="cd00475">
    <property type="entry name" value="Cis_IPPS"/>
    <property type="match status" value="2"/>
</dbReference>
<evidence type="ECO:0000313" key="8">
    <source>
        <dbReference type="Proteomes" id="UP000290289"/>
    </source>
</evidence>
<dbReference type="FunFam" id="3.40.1180.10:FF:000001">
    <property type="entry name" value="(2E,6E)-farnesyl-diphosphate-specific ditrans,polycis-undecaprenyl-diphosphate synthase"/>
    <property type="match status" value="2"/>
</dbReference>
<comment type="similarity">
    <text evidence="4">Belongs to the UPP synthase family.</text>
</comment>
<dbReference type="Proteomes" id="UP000290289">
    <property type="component" value="Chromosome 3"/>
</dbReference>
<dbReference type="HAMAP" id="MF_01139">
    <property type="entry name" value="ISPT"/>
    <property type="match status" value="2"/>
</dbReference>
<dbReference type="AlphaFoldDB" id="A0A498KA71"/>
<name>A0A498KA71_MALDO</name>
<dbReference type="PANTHER" id="PTHR10291:SF0">
    <property type="entry name" value="DEHYDRODOLICHYL DIPHOSPHATE SYNTHASE 2"/>
    <property type="match status" value="1"/>
</dbReference>
<dbReference type="InterPro" id="IPR001441">
    <property type="entry name" value="UPP_synth-like"/>
</dbReference>
<comment type="cofactor">
    <cofactor evidence="1">
        <name>Mg(2+)</name>
        <dbReference type="ChEBI" id="CHEBI:18420"/>
    </cofactor>
</comment>
<gene>
    <name evidence="7" type="ORF">DVH24_038501</name>
</gene>
<evidence type="ECO:0000256" key="1">
    <source>
        <dbReference type="ARBA" id="ARBA00001946"/>
    </source>
</evidence>
<protein>
    <recommendedName>
        <fullName evidence="9">Alkyl transferase</fullName>
    </recommendedName>
</protein>
<comment type="pathway">
    <text evidence="3">Protein modification; protein glycosylation.</text>
</comment>
<dbReference type="GO" id="GO:0009668">
    <property type="term" value="P:plastid membrane organization"/>
    <property type="evidence" value="ECO:0007669"/>
    <property type="project" value="TreeGrafter"/>
</dbReference>
<accession>A0A498KA71</accession>
<dbReference type="GO" id="GO:0045547">
    <property type="term" value="F:ditrans,polycis-polyprenyl diphosphate synthase [(2E,6E)-farnesyl diphosphate specific] activity"/>
    <property type="evidence" value="ECO:0007669"/>
    <property type="project" value="TreeGrafter"/>
</dbReference>
<dbReference type="SUPFAM" id="SSF64005">
    <property type="entry name" value="Undecaprenyl diphosphate synthase"/>
    <property type="match status" value="2"/>
</dbReference>
<reference evidence="7 8" key="1">
    <citation type="submission" date="2018-10" db="EMBL/GenBank/DDBJ databases">
        <title>A high-quality apple genome assembly.</title>
        <authorList>
            <person name="Hu J."/>
        </authorList>
    </citation>
    <scope>NUCLEOTIDE SEQUENCE [LARGE SCALE GENOMIC DNA]</scope>
    <source>
        <strain evidence="8">cv. HFTH1</strain>
        <tissue evidence="7">Young leaf</tissue>
    </source>
</reference>
<dbReference type="STRING" id="3750.A0A498KA71"/>
<dbReference type="GO" id="GO:0009570">
    <property type="term" value="C:chloroplast stroma"/>
    <property type="evidence" value="ECO:0007669"/>
    <property type="project" value="TreeGrafter"/>
</dbReference>
<feature type="region of interest" description="Disordered" evidence="6">
    <location>
        <begin position="380"/>
        <end position="401"/>
    </location>
</feature>
<dbReference type="NCBIfam" id="TIGR00055">
    <property type="entry name" value="uppS"/>
    <property type="match status" value="2"/>
</dbReference>
<evidence type="ECO:0000256" key="2">
    <source>
        <dbReference type="ARBA" id="ARBA00002674"/>
    </source>
</evidence>
<evidence type="ECO:0000256" key="4">
    <source>
        <dbReference type="ARBA" id="ARBA00005432"/>
    </source>
</evidence>
<dbReference type="Pfam" id="PF01255">
    <property type="entry name" value="Prenyltransf"/>
    <property type="match status" value="2"/>
</dbReference>
<evidence type="ECO:0000256" key="5">
    <source>
        <dbReference type="ARBA" id="ARBA00022679"/>
    </source>
</evidence>
<proteinExistence type="inferred from homology"/>
<dbReference type="InterPro" id="IPR036424">
    <property type="entry name" value="UPP_synth-like_sf"/>
</dbReference>
<dbReference type="PANTHER" id="PTHR10291">
    <property type="entry name" value="DEHYDRODOLICHYL DIPHOSPHATE SYNTHASE FAMILY MEMBER"/>
    <property type="match status" value="1"/>
</dbReference>
<comment type="caution">
    <text evidence="7">The sequence shown here is derived from an EMBL/GenBank/DDBJ whole genome shotgun (WGS) entry which is preliminary data.</text>
</comment>
<organism evidence="7 8">
    <name type="scientific">Malus domestica</name>
    <name type="common">Apple</name>
    <name type="synonym">Pyrus malus</name>
    <dbReference type="NCBI Taxonomy" id="3750"/>
    <lineage>
        <taxon>Eukaryota</taxon>
        <taxon>Viridiplantae</taxon>
        <taxon>Streptophyta</taxon>
        <taxon>Embryophyta</taxon>
        <taxon>Tracheophyta</taxon>
        <taxon>Spermatophyta</taxon>
        <taxon>Magnoliopsida</taxon>
        <taxon>eudicotyledons</taxon>
        <taxon>Gunneridae</taxon>
        <taxon>Pentapetalae</taxon>
        <taxon>rosids</taxon>
        <taxon>fabids</taxon>
        <taxon>Rosales</taxon>
        <taxon>Rosaceae</taxon>
        <taxon>Amygdaloideae</taxon>
        <taxon>Maleae</taxon>
        <taxon>Malus</taxon>
    </lineage>
</organism>
<evidence type="ECO:0000313" key="7">
    <source>
        <dbReference type="EMBL" id="RXI04227.1"/>
    </source>
</evidence>
<dbReference type="PROSITE" id="PS01066">
    <property type="entry name" value="UPP_SYNTHASE"/>
    <property type="match status" value="2"/>
</dbReference>
<keyword evidence="5" id="KW-0808">Transferase</keyword>
<dbReference type="GO" id="GO:0009409">
    <property type="term" value="P:response to cold"/>
    <property type="evidence" value="ECO:0007669"/>
    <property type="project" value="TreeGrafter"/>
</dbReference>
<sequence>MLSIRFPIPIKNALTPSIPRFSRNQTPRRIRSHPRLSNSLSLHCATATDAVVHREESREQLNDRFAPGVHFPPDDEPLPVGLRRELMPRHVAVIMDGNVRWERRRGLPAGSGHEAGAQSLRGLVELCCKWGIRVLTVFAFSFDNWTRPKVEVEFLLDLFEKMLSSEIDDFASEGIRISIIGDSSKLPNPLPKLISDAEERTKDNSRLQLIVAVSYSGKYDVVQACKSISQKVKDGVVEVDDINESLIEQELETNCTEFPYPDLLIRTSGELRVSNFLLWQLAYTELFFASALWPDFGKSEFVEALVSFQQRQRRYEKLQIVIILPLNWPLRTSVQVSSNAARLNVQTHGGDDDVTVRSIMFLSLSSPISIENALIPFKPRSSRSQTPGIRSHPLPSNPLSLPRSAAAAAAFKEETRQFAPGGDFPPDEESLPAGLRRDLMPRHVAVIMDGNVRWEKRRGLPAGSGHQAGVRSVRELIKLSSKWGIGVLTVFAFSYDNWNRSKMEVGFLMTLFEKMITAEIDNLARDGVRISIIGDSSKLPKSLQKVISDAEERTKDNSRLHLIVAVSYSGKYDVVQACKSICHKVKDGLVQVDDINESLVEQELETNCTEFPYPDLLIRTGGDIRVSNFLLWQLAYTELFFVSALWPDFGKAEFAEALTSFQRRQRRYGGR</sequence>
<evidence type="ECO:0000256" key="6">
    <source>
        <dbReference type="SAM" id="MobiDB-lite"/>
    </source>
</evidence>
<dbReference type="InterPro" id="IPR018520">
    <property type="entry name" value="UPP_synth-like_CS"/>
</dbReference>
<dbReference type="Gene3D" id="3.40.1180.10">
    <property type="entry name" value="Decaprenyl diphosphate synthase-like"/>
    <property type="match status" value="2"/>
</dbReference>
<evidence type="ECO:0000256" key="3">
    <source>
        <dbReference type="ARBA" id="ARBA00004922"/>
    </source>
</evidence>